<sequence length="238" mass="27297">MAMVKFGDNSASAPVTETVGAALYPRLNRKDYGLWALSMEVAMEAQEVWEAVDPGGDEYVKRGAKYRKDRQALTALYSVVPKDVMQHLVGKKSAKDAWETIKILHQGHARVKEAHLQTLTKSYEDLKMEESETVDQFAARFVTLVNAIRGYGEKLDEIKNVRRFLRAAPARYMQIVTSIEQYPYCQQGIVHLLKLKNKHPQGNQKKRNVSYFYHSRKNKRKKKEQAQKGYAQAKLVVH</sequence>
<reference evidence="1" key="2">
    <citation type="submission" date="2025-09" db="UniProtKB">
        <authorList>
            <consortium name="EnsemblPlants"/>
        </authorList>
    </citation>
    <scope>IDENTIFICATION</scope>
</reference>
<evidence type="ECO:0000313" key="2">
    <source>
        <dbReference type="Proteomes" id="UP001732700"/>
    </source>
</evidence>
<dbReference type="Proteomes" id="UP001732700">
    <property type="component" value="Chromosome 7D"/>
</dbReference>
<reference evidence="1" key="1">
    <citation type="submission" date="2021-05" db="EMBL/GenBank/DDBJ databases">
        <authorList>
            <person name="Scholz U."/>
            <person name="Mascher M."/>
            <person name="Fiebig A."/>
        </authorList>
    </citation>
    <scope>NUCLEOTIDE SEQUENCE [LARGE SCALE GENOMIC DNA]</scope>
</reference>
<accession>A0ACD6AN79</accession>
<dbReference type="EnsemblPlants" id="AVESA.00010b.r2.7DG1393790.1">
    <property type="protein sequence ID" value="AVESA.00010b.r2.7DG1393790.1.CDS"/>
    <property type="gene ID" value="AVESA.00010b.r2.7DG1393790"/>
</dbReference>
<protein>
    <submittedName>
        <fullName evidence="1">Uncharacterized protein</fullName>
    </submittedName>
</protein>
<proteinExistence type="predicted"/>
<evidence type="ECO:0000313" key="1">
    <source>
        <dbReference type="EnsemblPlants" id="AVESA.00010b.r2.7DG1393790.1.CDS"/>
    </source>
</evidence>
<organism evidence="1 2">
    <name type="scientific">Avena sativa</name>
    <name type="common">Oat</name>
    <dbReference type="NCBI Taxonomy" id="4498"/>
    <lineage>
        <taxon>Eukaryota</taxon>
        <taxon>Viridiplantae</taxon>
        <taxon>Streptophyta</taxon>
        <taxon>Embryophyta</taxon>
        <taxon>Tracheophyta</taxon>
        <taxon>Spermatophyta</taxon>
        <taxon>Magnoliopsida</taxon>
        <taxon>Liliopsida</taxon>
        <taxon>Poales</taxon>
        <taxon>Poaceae</taxon>
        <taxon>BOP clade</taxon>
        <taxon>Pooideae</taxon>
        <taxon>Poodae</taxon>
        <taxon>Poeae</taxon>
        <taxon>Poeae Chloroplast Group 1 (Aveneae type)</taxon>
        <taxon>Aveninae</taxon>
        <taxon>Avena</taxon>
    </lineage>
</organism>
<name>A0ACD6AN79_AVESA</name>
<keyword evidence="2" id="KW-1185">Reference proteome</keyword>